<accession>A0A6A5C209</accession>
<dbReference type="VEuPathDB" id="AmoebaDB:NfTy_036680"/>
<evidence type="ECO:0000313" key="1">
    <source>
        <dbReference type="EMBL" id="KAF0980802.1"/>
    </source>
</evidence>
<dbReference type="EMBL" id="VFQX01000017">
    <property type="protein sequence ID" value="KAF0980802.1"/>
    <property type="molecule type" value="Genomic_DNA"/>
</dbReference>
<dbReference type="GeneID" id="68120500"/>
<dbReference type="VEuPathDB" id="AmoebaDB:NF0111810"/>
<organism evidence="1 2">
    <name type="scientific">Naegleria fowleri</name>
    <name type="common">Brain eating amoeba</name>
    <dbReference type="NCBI Taxonomy" id="5763"/>
    <lineage>
        <taxon>Eukaryota</taxon>
        <taxon>Discoba</taxon>
        <taxon>Heterolobosea</taxon>
        <taxon>Tetramitia</taxon>
        <taxon>Eutetramitia</taxon>
        <taxon>Vahlkampfiidae</taxon>
        <taxon>Naegleria</taxon>
    </lineage>
</organism>
<dbReference type="Proteomes" id="UP000444721">
    <property type="component" value="Unassembled WGS sequence"/>
</dbReference>
<reference evidence="1 2" key="1">
    <citation type="journal article" date="2019" name="Sci. Rep.">
        <title>Nanopore sequencing improves the draft genome of the human pathogenic amoeba Naegleria fowleri.</title>
        <authorList>
            <person name="Liechti N."/>
            <person name="Schurch N."/>
            <person name="Bruggmann R."/>
            <person name="Wittwer M."/>
        </authorList>
    </citation>
    <scope>NUCLEOTIDE SEQUENCE [LARGE SCALE GENOMIC DNA]</scope>
    <source>
        <strain evidence="1 2">ATCC 30894</strain>
    </source>
</reference>
<dbReference type="CDD" id="cd09917">
    <property type="entry name" value="F-box_SF"/>
    <property type="match status" value="1"/>
</dbReference>
<dbReference type="AlphaFoldDB" id="A0A6A5C209"/>
<dbReference type="VEuPathDB" id="AmoebaDB:FDP41_013285"/>
<comment type="caution">
    <text evidence="1">The sequence shown here is derived from an EMBL/GenBank/DDBJ whole genome shotgun (WGS) entry which is preliminary data.</text>
</comment>
<proteinExistence type="predicted"/>
<dbReference type="InterPro" id="IPR036047">
    <property type="entry name" value="F-box-like_dom_sf"/>
</dbReference>
<protein>
    <recommendedName>
        <fullName evidence="3">F-box domain-containing protein</fullName>
    </recommendedName>
</protein>
<gene>
    <name evidence="1" type="ORF">FDP41_013285</name>
</gene>
<dbReference type="SUPFAM" id="SSF81383">
    <property type="entry name" value="F-box domain"/>
    <property type="match status" value="1"/>
</dbReference>
<dbReference type="RefSeq" id="XP_044565515.1">
    <property type="nucleotide sequence ID" value="XM_044703898.1"/>
</dbReference>
<name>A0A6A5C209_NAEFO</name>
<evidence type="ECO:0008006" key="3">
    <source>
        <dbReference type="Google" id="ProtNLM"/>
    </source>
</evidence>
<keyword evidence="2" id="KW-1185">Reference proteome</keyword>
<evidence type="ECO:0000313" key="2">
    <source>
        <dbReference type="Proteomes" id="UP000444721"/>
    </source>
</evidence>
<sequence length="260" mass="30297">MTSESGYSRKVETSRNKKRQTLRKKYSKLLLILPDEILCVIASFLNAKSLLCFASCNSTLLALLFNQTPVKVNVLLSLPKIESILGTTRLMANSKLIKAYLEDESVPFSLAQRLVWRSLVLYYFPIFKQEAYGSKNIKNWMHLLRRRIEHLKLYNPSELPLTKDVENVNDWRKELSKSFIVDDIEGCEWIYKCPLNYSHLEMVSRNDDERFCSVCSRNVKRVKNDEEFKEMAMQGHCVAYSPVSEWPVLMGFAYIPNLNY</sequence>
<dbReference type="OrthoDB" id="10542244at2759"/>
<dbReference type="OMA" id="NDDERFC"/>